<accession>A0A2T0SRK7</accession>
<evidence type="ECO:0000256" key="1">
    <source>
        <dbReference type="SAM" id="MobiDB-lite"/>
    </source>
</evidence>
<dbReference type="Proteomes" id="UP000239210">
    <property type="component" value="Unassembled WGS sequence"/>
</dbReference>
<evidence type="ECO:0000313" key="2">
    <source>
        <dbReference type="EMBL" id="PRY36040.1"/>
    </source>
</evidence>
<feature type="non-terminal residue" evidence="2">
    <location>
        <position position="1"/>
    </location>
</feature>
<keyword evidence="4" id="KW-1185">Reference proteome</keyword>
<organism evidence="2 4">
    <name type="scientific">Geodermatophilus tzadiensis</name>
    <dbReference type="NCBI Taxonomy" id="1137988"/>
    <lineage>
        <taxon>Bacteria</taxon>
        <taxon>Bacillati</taxon>
        <taxon>Actinomycetota</taxon>
        <taxon>Actinomycetes</taxon>
        <taxon>Geodermatophilales</taxon>
        <taxon>Geodermatophilaceae</taxon>
        <taxon>Geodermatophilus</taxon>
    </lineage>
</organism>
<dbReference type="AlphaFoldDB" id="A0A2T0SRK7"/>
<name>A0A2T0SRK7_9ACTN</name>
<evidence type="ECO:0000313" key="4">
    <source>
        <dbReference type="Proteomes" id="UP000239210"/>
    </source>
</evidence>
<reference evidence="2 4" key="1">
    <citation type="submission" date="2018-03" db="EMBL/GenBank/DDBJ databases">
        <title>Genomic Encyclopedia of Archaeal and Bacterial Type Strains, Phase II (KMG-II): from individual species to whole genera.</title>
        <authorList>
            <person name="Goeker M."/>
        </authorList>
    </citation>
    <scope>NUCLEOTIDE SEQUENCE [LARGE SCALE GENOMIC DNA]</scope>
    <source>
        <strain evidence="2 4">DSM 45416</strain>
    </source>
</reference>
<dbReference type="EMBL" id="PVTG01000026">
    <property type="protein sequence ID" value="PRY36040.1"/>
    <property type="molecule type" value="Genomic_DNA"/>
</dbReference>
<feature type="region of interest" description="Disordered" evidence="1">
    <location>
        <begin position="1"/>
        <end position="25"/>
    </location>
</feature>
<dbReference type="EMBL" id="PVTG01000024">
    <property type="protein sequence ID" value="PRY37140.1"/>
    <property type="molecule type" value="Genomic_DNA"/>
</dbReference>
<gene>
    <name evidence="3" type="ORF">LY71_1241</name>
    <name evidence="2" type="ORF">LY71_1261</name>
</gene>
<protein>
    <submittedName>
        <fullName evidence="2">Uncharacterized protein</fullName>
    </submittedName>
</protein>
<sequence>LHGDTVVHTGHGPDTRISAELGTVT</sequence>
<comment type="caution">
    <text evidence="2">The sequence shown here is derived from an EMBL/GenBank/DDBJ whole genome shotgun (WGS) entry which is preliminary data.</text>
</comment>
<proteinExistence type="predicted"/>
<evidence type="ECO:0000313" key="3">
    <source>
        <dbReference type="EMBL" id="PRY37140.1"/>
    </source>
</evidence>